<feature type="binding site" evidence="7">
    <location>
        <begin position="144"/>
        <end position="147"/>
    </location>
    <ligand>
        <name>carbamoyl phosphate</name>
        <dbReference type="ChEBI" id="CHEBI:58228"/>
    </ligand>
</feature>
<evidence type="ECO:0000259" key="8">
    <source>
        <dbReference type="Pfam" id="PF00185"/>
    </source>
</evidence>
<dbReference type="SUPFAM" id="SSF53671">
    <property type="entry name" value="Aspartate/ornithine carbamoyltransferase"/>
    <property type="match status" value="1"/>
</dbReference>
<organism evidence="10 11">
    <name type="scientific">Auritidibacter ignavus</name>
    <dbReference type="NCBI Taxonomy" id="678932"/>
    <lineage>
        <taxon>Bacteria</taxon>
        <taxon>Bacillati</taxon>
        <taxon>Actinomycetota</taxon>
        <taxon>Actinomycetes</taxon>
        <taxon>Micrococcales</taxon>
        <taxon>Micrococcaceae</taxon>
        <taxon>Auritidibacter</taxon>
    </lineage>
</organism>
<dbReference type="PROSITE" id="PS00097">
    <property type="entry name" value="CARBAMOYLTRANSFERASE"/>
    <property type="match status" value="1"/>
</dbReference>
<evidence type="ECO:0000259" key="9">
    <source>
        <dbReference type="Pfam" id="PF02729"/>
    </source>
</evidence>
<keyword evidence="5 7" id="KW-0808">Transferase</keyword>
<dbReference type="HAMAP" id="MF_01109">
    <property type="entry name" value="OTCase"/>
    <property type="match status" value="1"/>
</dbReference>
<dbReference type="GO" id="GO:0004585">
    <property type="term" value="F:ornithine carbamoyltransferase activity"/>
    <property type="evidence" value="ECO:0007669"/>
    <property type="project" value="UniProtKB-UniRule"/>
</dbReference>
<dbReference type="NCBIfam" id="TIGR00658">
    <property type="entry name" value="orni_carb_tr"/>
    <property type="match status" value="1"/>
</dbReference>
<dbReference type="NCBIfam" id="NF001986">
    <property type="entry name" value="PRK00779.1"/>
    <property type="match status" value="1"/>
</dbReference>
<dbReference type="InterPro" id="IPR006132">
    <property type="entry name" value="Asp/Orn_carbamoyltranf_P-bd"/>
</dbReference>
<name>A0AAJ6AL38_9MICC</name>
<comment type="subcellular location">
    <subcellularLocation>
        <location evidence="7">Cytoplasm</location>
    </subcellularLocation>
</comment>
<feature type="binding site" evidence="7">
    <location>
        <begin position="66"/>
        <end position="69"/>
    </location>
    <ligand>
        <name>carbamoyl phosphate</name>
        <dbReference type="ChEBI" id="CHEBI:58228"/>
    </ligand>
</feature>
<dbReference type="EMBL" id="CP122566">
    <property type="protein sequence ID" value="WGH94022.1"/>
    <property type="molecule type" value="Genomic_DNA"/>
</dbReference>
<dbReference type="InterPro" id="IPR024904">
    <property type="entry name" value="OTCase_ArgI"/>
</dbReference>
<dbReference type="PANTHER" id="PTHR45753:SF3">
    <property type="entry name" value="ORNITHINE TRANSCARBAMYLASE, MITOCHONDRIAL"/>
    <property type="match status" value="1"/>
</dbReference>
<evidence type="ECO:0000256" key="4">
    <source>
        <dbReference type="ARBA" id="ARBA00016634"/>
    </source>
</evidence>
<comment type="similarity">
    <text evidence="2 7">Belongs to the aspartate/ornithine carbamoyltransferase superfamily. OTCase family.</text>
</comment>
<feature type="binding site" evidence="7">
    <location>
        <position position="176"/>
    </location>
    <ligand>
        <name>L-ornithine</name>
        <dbReference type="ChEBI" id="CHEBI:46911"/>
    </ligand>
</feature>
<dbReference type="GeneID" id="83695204"/>
<dbReference type="PRINTS" id="PR00100">
    <property type="entry name" value="AOTCASE"/>
</dbReference>
<feature type="domain" description="Aspartate/ornithine carbamoyltransferase carbamoyl-P binding" evidence="9">
    <location>
        <begin position="19"/>
        <end position="157"/>
    </location>
</feature>
<dbReference type="EC" id="2.1.3.3" evidence="3 7"/>
<dbReference type="GO" id="GO:0019240">
    <property type="term" value="P:citrulline biosynthetic process"/>
    <property type="evidence" value="ECO:0007669"/>
    <property type="project" value="TreeGrafter"/>
</dbReference>
<dbReference type="PRINTS" id="PR00102">
    <property type="entry name" value="OTCASE"/>
</dbReference>
<protein>
    <recommendedName>
        <fullName evidence="4 7">Ornithine carbamoyltransferase</fullName>
        <shortName evidence="7">OTCase</shortName>
        <ecNumber evidence="3 7">2.1.3.3</ecNumber>
    </recommendedName>
</protein>
<comment type="catalytic activity">
    <reaction evidence="6 7">
        <text>carbamoyl phosphate + L-ornithine = L-citrulline + phosphate + H(+)</text>
        <dbReference type="Rhea" id="RHEA:19513"/>
        <dbReference type="ChEBI" id="CHEBI:15378"/>
        <dbReference type="ChEBI" id="CHEBI:43474"/>
        <dbReference type="ChEBI" id="CHEBI:46911"/>
        <dbReference type="ChEBI" id="CHEBI:57743"/>
        <dbReference type="ChEBI" id="CHEBI:58228"/>
        <dbReference type="EC" id="2.1.3.3"/>
    </reaction>
</comment>
<feature type="binding site" evidence="7">
    <location>
        <begin position="244"/>
        <end position="245"/>
    </location>
    <ligand>
        <name>L-ornithine</name>
        <dbReference type="ChEBI" id="CHEBI:46911"/>
    </ligand>
</feature>
<feature type="binding site" evidence="7">
    <location>
        <position position="117"/>
    </location>
    <ligand>
        <name>carbamoyl phosphate</name>
        <dbReference type="ChEBI" id="CHEBI:58228"/>
    </ligand>
</feature>
<dbReference type="PANTHER" id="PTHR45753">
    <property type="entry name" value="ORNITHINE CARBAMOYLTRANSFERASE, MITOCHONDRIAL"/>
    <property type="match status" value="1"/>
</dbReference>
<evidence type="ECO:0000256" key="7">
    <source>
        <dbReference type="HAMAP-Rule" id="MF_01109"/>
    </source>
</evidence>
<dbReference type="Gene3D" id="3.40.50.1370">
    <property type="entry name" value="Aspartate/ornithine carbamoyltransferase"/>
    <property type="match status" value="2"/>
</dbReference>
<keyword evidence="11" id="KW-1185">Reference proteome</keyword>
<accession>A0AAJ6AL38</accession>
<sequence>MMSTTPTTATTQEAGAGVRHFLIDTDLSPEEQAEVLQLAQQIKAEPYRHRPLSGPQTGIVMFDKTSTRTRISFAAGIAELGGHPLVINPGESQLGHKETIADSARVFERMVSVVIWRTYAQAGLEELAEYSHIPVVNALTDDYHPCQILADLQTVIEHKGRARGLTMAYLGDAANNMANSYLLGAATAGMHVRVAGPKGYVPRTEIVQAAQQRANVTGGSVTVTHDPAEALHGADVVVTDTWISMGHEEEKAQRLSVFSDYTVDQAAMAQAAHDAIFLHCLPAYRGVEVAAEVIDGPQSVVFDEAENRLHAQKALVAWLLYASGRAEIPADVSLPKAHRSAQRLGTSV</sequence>
<keyword evidence="7" id="KW-0963">Cytoplasm</keyword>
<dbReference type="GO" id="GO:0005737">
    <property type="term" value="C:cytoplasm"/>
    <property type="evidence" value="ECO:0007669"/>
    <property type="project" value="UniProtKB-SubCell"/>
</dbReference>
<evidence type="ECO:0000256" key="6">
    <source>
        <dbReference type="ARBA" id="ARBA00048772"/>
    </source>
</evidence>
<dbReference type="Proteomes" id="UP001224674">
    <property type="component" value="Chromosome"/>
</dbReference>
<proteinExistence type="inferred from homology"/>
<evidence type="ECO:0000313" key="10">
    <source>
        <dbReference type="EMBL" id="WGH94022.1"/>
    </source>
</evidence>
<reference evidence="10 11" key="1">
    <citation type="submission" date="2023-03" db="EMBL/GenBank/DDBJ databases">
        <title>Complete genome sequences of several Auritidibacter ignavus strains isolated from ear infections.</title>
        <authorList>
            <person name="Baehr T."/>
            <person name="Baumhoegger A.M."/>
        </authorList>
    </citation>
    <scope>NUCLEOTIDE SEQUENCE [LARGE SCALE GENOMIC DNA]</scope>
    <source>
        <strain evidence="10 11">BABAE-6</strain>
    </source>
</reference>
<dbReference type="RefSeq" id="WP_279674034.1">
    <property type="nucleotide sequence ID" value="NZ_CP122562.1"/>
</dbReference>
<dbReference type="GO" id="GO:0042450">
    <property type="term" value="P:L-arginine biosynthetic process via ornithine"/>
    <property type="evidence" value="ECO:0007669"/>
    <property type="project" value="UniProtKB-UniRule"/>
</dbReference>
<feature type="binding site" evidence="7">
    <location>
        <position position="308"/>
    </location>
    <ligand>
        <name>carbamoyl phosphate</name>
        <dbReference type="ChEBI" id="CHEBI:58228"/>
    </ligand>
</feature>
<comment type="pathway">
    <text evidence="1">Amino-acid biosynthesis; L-arginine biosynthesis; L-arginine from L-ornithine and carbamoyl phosphate: step 1/3.</text>
</comment>
<dbReference type="InterPro" id="IPR006131">
    <property type="entry name" value="Asp_carbamoyltransf_Asp/Orn-bd"/>
</dbReference>
<dbReference type="Pfam" id="PF02729">
    <property type="entry name" value="OTCace_N"/>
    <property type="match status" value="1"/>
</dbReference>
<feature type="binding site" evidence="7">
    <location>
        <begin position="280"/>
        <end position="281"/>
    </location>
    <ligand>
        <name>carbamoyl phosphate</name>
        <dbReference type="ChEBI" id="CHEBI:58228"/>
    </ligand>
</feature>
<dbReference type="InterPro" id="IPR002292">
    <property type="entry name" value="Orn/put_carbamltrans"/>
</dbReference>
<evidence type="ECO:0000256" key="1">
    <source>
        <dbReference type="ARBA" id="ARBA00004975"/>
    </source>
</evidence>
<dbReference type="InterPro" id="IPR006130">
    <property type="entry name" value="Asp/Orn_carbamoylTrfase"/>
</dbReference>
<evidence type="ECO:0000256" key="2">
    <source>
        <dbReference type="ARBA" id="ARBA00007805"/>
    </source>
</evidence>
<gene>
    <name evidence="10" type="primary">argF</name>
    <name evidence="10" type="ORF">QDX21_04305</name>
</gene>
<evidence type="ECO:0000256" key="3">
    <source>
        <dbReference type="ARBA" id="ARBA00013007"/>
    </source>
</evidence>
<feature type="binding site" evidence="7">
    <location>
        <position position="240"/>
    </location>
    <ligand>
        <name>L-ornithine</name>
        <dbReference type="ChEBI" id="CHEBI:46911"/>
    </ligand>
</feature>
<dbReference type="AlphaFoldDB" id="A0AAJ6AL38"/>
<feature type="domain" description="Aspartate/ornithine carbamoyltransferase Asp/Orn-binding" evidence="8">
    <location>
        <begin position="164"/>
        <end position="319"/>
    </location>
</feature>
<dbReference type="Pfam" id="PF00185">
    <property type="entry name" value="OTCace"/>
    <property type="match status" value="1"/>
</dbReference>
<dbReference type="GO" id="GO:0016597">
    <property type="term" value="F:amino acid binding"/>
    <property type="evidence" value="ECO:0007669"/>
    <property type="project" value="InterPro"/>
</dbReference>
<dbReference type="InterPro" id="IPR036901">
    <property type="entry name" value="Asp/Orn_carbamoylTrfase_sf"/>
</dbReference>
<feature type="binding site" evidence="7">
    <location>
        <position position="93"/>
    </location>
    <ligand>
        <name>carbamoyl phosphate</name>
        <dbReference type="ChEBI" id="CHEBI:58228"/>
    </ligand>
</feature>
<evidence type="ECO:0000256" key="5">
    <source>
        <dbReference type="ARBA" id="ARBA00022679"/>
    </source>
</evidence>
<evidence type="ECO:0000313" key="11">
    <source>
        <dbReference type="Proteomes" id="UP001224674"/>
    </source>
</evidence>
<dbReference type="FunFam" id="3.40.50.1370:FF:000008">
    <property type="entry name" value="Ornithine carbamoyltransferase"/>
    <property type="match status" value="1"/>
</dbReference>